<dbReference type="EMBL" id="JAJAQC010000030">
    <property type="protein sequence ID" value="MDA0566148.1"/>
    <property type="molecule type" value="Genomic_DNA"/>
</dbReference>
<feature type="signal peptide" evidence="2">
    <location>
        <begin position="1"/>
        <end position="25"/>
    </location>
</feature>
<feature type="chain" id="PRO_5040976546" description="ATP/GTP-binding protein" evidence="2">
    <location>
        <begin position="26"/>
        <end position="293"/>
    </location>
</feature>
<feature type="region of interest" description="Disordered" evidence="1">
    <location>
        <begin position="63"/>
        <end position="86"/>
    </location>
</feature>
<sequence>MLRRTGRAATAAAILVLAAPGHALADPASTATTGSFLSSIECGDNGGGGCDILVRSIQNIAGSAGTPGTPASTPATPAPDPNDPYANVDWNAVDWSAVDWSAVDWDAIDWESIDYSGGAAAATPATAGADPVALIVESMDSFDLPEPEISSSPAPDSLILVTTPVWLWIDEAEWQPATAEAEVPGMSLNLTAVPRATRWEMGDGTEVVCEGPGTPYDPAAHAPDAESPDCGHVYTRSSLAEPDDVFTVRARISWDITWELSGGDTGALDPVTTTSTVDLTVRESQGLVTGDGQ</sequence>
<evidence type="ECO:0000256" key="1">
    <source>
        <dbReference type="SAM" id="MobiDB-lite"/>
    </source>
</evidence>
<evidence type="ECO:0000313" key="3">
    <source>
        <dbReference type="EMBL" id="MDA0566148.1"/>
    </source>
</evidence>
<organism evidence="3 4">
    <name type="scientific">Streptomonospora mangrovi</name>
    <dbReference type="NCBI Taxonomy" id="2883123"/>
    <lineage>
        <taxon>Bacteria</taxon>
        <taxon>Bacillati</taxon>
        <taxon>Actinomycetota</taxon>
        <taxon>Actinomycetes</taxon>
        <taxon>Streptosporangiales</taxon>
        <taxon>Nocardiopsidaceae</taxon>
        <taxon>Streptomonospora</taxon>
    </lineage>
</organism>
<keyword evidence="4" id="KW-1185">Reference proteome</keyword>
<keyword evidence="2" id="KW-0732">Signal</keyword>
<accession>A0A9X3NPU8</accession>
<dbReference type="AlphaFoldDB" id="A0A9X3NPU8"/>
<protein>
    <recommendedName>
        <fullName evidence="5">ATP/GTP-binding protein</fullName>
    </recommendedName>
</protein>
<reference evidence="3" key="1">
    <citation type="submission" date="2021-10" db="EMBL/GenBank/DDBJ databases">
        <title>Streptomonospora sp. nov., isolated from mangrove soil.</title>
        <authorList>
            <person name="Chen X."/>
            <person name="Ge X."/>
            <person name="Liu W."/>
        </authorList>
    </citation>
    <scope>NUCLEOTIDE SEQUENCE</scope>
    <source>
        <strain evidence="3">S1-112</strain>
    </source>
</reference>
<gene>
    <name evidence="3" type="ORF">LG943_17765</name>
</gene>
<dbReference type="Proteomes" id="UP001140076">
    <property type="component" value="Unassembled WGS sequence"/>
</dbReference>
<feature type="compositionally biased region" description="Low complexity" evidence="1">
    <location>
        <begin position="63"/>
        <end position="75"/>
    </location>
</feature>
<proteinExistence type="predicted"/>
<evidence type="ECO:0000256" key="2">
    <source>
        <dbReference type="SAM" id="SignalP"/>
    </source>
</evidence>
<comment type="caution">
    <text evidence="3">The sequence shown here is derived from an EMBL/GenBank/DDBJ whole genome shotgun (WGS) entry which is preliminary data.</text>
</comment>
<evidence type="ECO:0008006" key="5">
    <source>
        <dbReference type="Google" id="ProtNLM"/>
    </source>
</evidence>
<evidence type="ECO:0000313" key="4">
    <source>
        <dbReference type="Proteomes" id="UP001140076"/>
    </source>
</evidence>
<dbReference type="RefSeq" id="WP_270073402.1">
    <property type="nucleotide sequence ID" value="NZ_JAJAQC010000030.1"/>
</dbReference>
<name>A0A9X3NPU8_9ACTN</name>